<feature type="transmembrane region" description="Helical" evidence="2">
    <location>
        <begin position="7"/>
        <end position="32"/>
    </location>
</feature>
<dbReference type="PANTHER" id="PTHR33219:SF14">
    <property type="entry name" value="PROTEIN COFACTOR ASSEMBLY OF COMPLEX C SUBUNIT B CCB3, CHLOROPLASTIC-RELATED"/>
    <property type="match status" value="1"/>
</dbReference>
<evidence type="ECO:0000313" key="3">
    <source>
        <dbReference type="EMBL" id="HFK95771.1"/>
    </source>
</evidence>
<dbReference type="GO" id="GO:0016020">
    <property type="term" value="C:membrane"/>
    <property type="evidence" value="ECO:0007669"/>
    <property type="project" value="InterPro"/>
</dbReference>
<dbReference type="InterPro" id="IPR003425">
    <property type="entry name" value="CCB3/YggT"/>
</dbReference>
<evidence type="ECO:0000256" key="1">
    <source>
        <dbReference type="ARBA" id="ARBA00010894"/>
    </source>
</evidence>
<dbReference type="EMBL" id="DSTK01000004">
    <property type="protein sequence ID" value="HFK95771.1"/>
    <property type="molecule type" value="Genomic_DNA"/>
</dbReference>
<dbReference type="Pfam" id="PF02325">
    <property type="entry name" value="CCB3_YggT"/>
    <property type="match status" value="1"/>
</dbReference>
<accession>A0A832A0U9</accession>
<keyword evidence="2" id="KW-0812">Transmembrane</keyword>
<gene>
    <name evidence="3" type="ORF">ENS06_00420</name>
</gene>
<name>A0A832A0U9_9BACT</name>
<dbReference type="PANTHER" id="PTHR33219">
    <property type="entry name" value="YLMG HOMOLOG PROTEIN 2, CHLOROPLASTIC"/>
    <property type="match status" value="1"/>
</dbReference>
<proteinExistence type="inferred from homology"/>
<keyword evidence="2" id="KW-1133">Transmembrane helix</keyword>
<protein>
    <submittedName>
        <fullName evidence="3">YggT family protein</fullName>
    </submittedName>
</protein>
<evidence type="ECO:0000256" key="2">
    <source>
        <dbReference type="SAM" id="Phobius"/>
    </source>
</evidence>
<comment type="caution">
    <text evidence="3">The sequence shown here is derived from an EMBL/GenBank/DDBJ whole genome shotgun (WGS) entry which is preliminary data.</text>
</comment>
<keyword evidence="2" id="KW-0472">Membrane</keyword>
<feature type="transmembrane region" description="Helical" evidence="2">
    <location>
        <begin position="62"/>
        <end position="83"/>
    </location>
</feature>
<dbReference type="AlphaFoldDB" id="A0A832A0U9"/>
<reference evidence="3" key="1">
    <citation type="journal article" date="2020" name="mSystems">
        <title>Genome- and Community-Level Interaction Insights into Carbon Utilization and Element Cycling Functions of Hydrothermarchaeota in Hydrothermal Sediment.</title>
        <authorList>
            <person name="Zhou Z."/>
            <person name="Liu Y."/>
            <person name="Xu W."/>
            <person name="Pan J."/>
            <person name="Luo Z.H."/>
            <person name="Li M."/>
        </authorList>
    </citation>
    <scope>NUCLEOTIDE SEQUENCE [LARGE SCALE GENOMIC DNA]</scope>
    <source>
        <strain evidence="3">SpSt-456</strain>
    </source>
</reference>
<comment type="similarity">
    <text evidence="1">Belongs to the YggT family.</text>
</comment>
<organism evidence="3">
    <name type="scientific">Desulfacinum infernum</name>
    <dbReference type="NCBI Taxonomy" id="35837"/>
    <lineage>
        <taxon>Bacteria</taxon>
        <taxon>Pseudomonadati</taxon>
        <taxon>Thermodesulfobacteriota</taxon>
        <taxon>Syntrophobacteria</taxon>
        <taxon>Syntrophobacterales</taxon>
        <taxon>Syntrophobacteraceae</taxon>
        <taxon>Desulfacinum</taxon>
    </lineage>
</organism>
<sequence>MFVFSNLLMAFAKILDIVLTTYMWIIIARAVLSWVNPDPYNPIVRFLYSITEPVLYAIRRRIPFAFGGIDFSPMIVILVLLFLQNFLVPSLREMALVLRA</sequence>